<reference evidence="1 2" key="1">
    <citation type="submission" date="2019-02" db="EMBL/GenBank/DDBJ databases">
        <title>Deep-cultivation of Planctomycetes and their phenomic and genomic characterization uncovers novel biology.</title>
        <authorList>
            <person name="Wiegand S."/>
            <person name="Jogler M."/>
            <person name="Boedeker C."/>
            <person name="Pinto D."/>
            <person name="Vollmers J."/>
            <person name="Rivas-Marin E."/>
            <person name="Kohn T."/>
            <person name="Peeters S.H."/>
            <person name="Heuer A."/>
            <person name="Rast P."/>
            <person name="Oberbeckmann S."/>
            <person name="Bunk B."/>
            <person name="Jeske O."/>
            <person name="Meyerdierks A."/>
            <person name="Storesund J.E."/>
            <person name="Kallscheuer N."/>
            <person name="Luecker S."/>
            <person name="Lage O.M."/>
            <person name="Pohl T."/>
            <person name="Merkel B.J."/>
            <person name="Hornburger P."/>
            <person name="Mueller R.-W."/>
            <person name="Bruemmer F."/>
            <person name="Labrenz M."/>
            <person name="Spormann A.M."/>
            <person name="Op Den Camp H."/>
            <person name="Overmann J."/>
            <person name="Amann R."/>
            <person name="Jetten M.S.M."/>
            <person name="Mascher T."/>
            <person name="Medema M.H."/>
            <person name="Devos D.P."/>
            <person name="Kaster A.-K."/>
            <person name="Ovreas L."/>
            <person name="Rohde M."/>
            <person name="Galperin M.Y."/>
            <person name="Jogler C."/>
        </authorList>
    </citation>
    <scope>NUCLEOTIDE SEQUENCE [LARGE SCALE GENOMIC DNA]</scope>
    <source>
        <strain evidence="1 2">CA85</strain>
    </source>
</reference>
<dbReference type="Proteomes" id="UP000318053">
    <property type="component" value="Unassembled WGS sequence"/>
</dbReference>
<proteinExistence type="predicted"/>
<organism evidence="1 2">
    <name type="scientific">Allorhodopirellula solitaria</name>
    <dbReference type="NCBI Taxonomy" id="2527987"/>
    <lineage>
        <taxon>Bacteria</taxon>
        <taxon>Pseudomonadati</taxon>
        <taxon>Planctomycetota</taxon>
        <taxon>Planctomycetia</taxon>
        <taxon>Pirellulales</taxon>
        <taxon>Pirellulaceae</taxon>
        <taxon>Allorhodopirellula</taxon>
    </lineage>
</organism>
<name>A0A5C5XX93_9BACT</name>
<evidence type="ECO:0000313" key="1">
    <source>
        <dbReference type="EMBL" id="TWT67570.1"/>
    </source>
</evidence>
<comment type="caution">
    <text evidence="1">The sequence shown here is derived from an EMBL/GenBank/DDBJ whole genome shotgun (WGS) entry which is preliminary data.</text>
</comment>
<dbReference type="EMBL" id="SJPK01000004">
    <property type="protein sequence ID" value="TWT67570.1"/>
    <property type="molecule type" value="Genomic_DNA"/>
</dbReference>
<accession>A0A5C5XX93</accession>
<evidence type="ECO:0000313" key="2">
    <source>
        <dbReference type="Proteomes" id="UP000318053"/>
    </source>
</evidence>
<sequence length="85" mass="9539">MLAGAACRFKAGWGTWGQHFLWASLFSGLQVVSYSGFAKFSQRQPVGVTKRVIGFADTKDVEREFPLKMSLSHVETPSRFDRKTP</sequence>
<keyword evidence="2" id="KW-1185">Reference proteome</keyword>
<dbReference type="AlphaFoldDB" id="A0A5C5XX93"/>
<protein>
    <submittedName>
        <fullName evidence="1">Uncharacterized protein</fullName>
    </submittedName>
</protein>
<gene>
    <name evidence="1" type="ORF">CA85_24220</name>
</gene>